<dbReference type="AlphaFoldDB" id="A0A191YTA0"/>
<organism evidence="3 4">
    <name type="scientific">Pseudomonas silesiensis</name>
    <dbReference type="NCBI Taxonomy" id="1853130"/>
    <lineage>
        <taxon>Bacteria</taxon>
        <taxon>Pseudomonadati</taxon>
        <taxon>Pseudomonadota</taxon>
        <taxon>Gammaproteobacteria</taxon>
        <taxon>Pseudomonadales</taxon>
        <taxon>Pseudomonadaceae</taxon>
        <taxon>Pseudomonas</taxon>
    </lineage>
</organism>
<dbReference type="Proteomes" id="UP000078354">
    <property type="component" value="Chromosome"/>
</dbReference>
<dbReference type="Pfam" id="PF04972">
    <property type="entry name" value="BON"/>
    <property type="match status" value="1"/>
</dbReference>
<accession>A0A191YTA0</accession>
<keyword evidence="4" id="KW-1185">Reference proteome</keyword>
<evidence type="ECO:0000256" key="1">
    <source>
        <dbReference type="SAM" id="MobiDB-lite"/>
    </source>
</evidence>
<dbReference type="PROSITE" id="PS50914">
    <property type="entry name" value="BON"/>
    <property type="match status" value="1"/>
</dbReference>
<proteinExistence type="predicted"/>
<dbReference type="OrthoDB" id="8910395at2"/>
<dbReference type="PANTHER" id="PTHR34606">
    <property type="entry name" value="BON DOMAIN-CONTAINING PROTEIN"/>
    <property type="match status" value="1"/>
</dbReference>
<dbReference type="KEGG" id="psil:PMA3_12895"/>
<feature type="region of interest" description="Disordered" evidence="1">
    <location>
        <begin position="87"/>
        <end position="116"/>
    </location>
</feature>
<evidence type="ECO:0000313" key="3">
    <source>
        <dbReference type="EMBL" id="ANJ55989.1"/>
    </source>
</evidence>
<dbReference type="EMBL" id="CP014870">
    <property type="protein sequence ID" value="ANJ55989.1"/>
    <property type="molecule type" value="Genomic_DNA"/>
</dbReference>
<sequence>MKRHSFEHYSHNLEMVAHDAWITTRVKSALAMAKSGLGLHIHVKTLAGKVLLSGLVDTHRECEQAVALARSINGVVDVDASGLQTHVFTPGSVPGAPDAEEHSEYRAPSSRKMDDK</sequence>
<gene>
    <name evidence="3" type="ORF">PMA3_12895</name>
</gene>
<feature type="compositionally biased region" description="Basic and acidic residues" evidence="1">
    <location>
        <begin position="99"/>
        <end position="116"/>
    </location>
</feature>
<evidence type="ECO:0000313" key="4">
    <source>
        <dbReference type="Proteomes" id="UP000078354"/>
    </source>
</evidence>
<evidence type="ECO:0000259" key="2">
    <source>
        <dbReference type="PROSITE" id="PS50914"/>
    </source>
</evidence>
<dbReference type="SMART" id="SM00749">
    <property type="entry name" value="BON"/>
    <property type="match status" value="1"/>
</dbReference>
<dbReference type="InterPro" id="IPR014004">
    <property type="entry name" value="Transpt-assoc_nodulatn_dom_bac"/>
</dbReference>
<name>A0A191YTA0_9PSED</name>
<dbReference type="RefSeq" id="WP_064677507.1">
    <property type="nucleotide sequence ID" value="NZ_CP014870.1"/>
</dbReference>
<dbReference type="Gene3D" id="3.30.1340.30">
    <property type="match status" value="1"/>
</dbReference>
<dbReference type="InterPro" id="IPR051686">
    <property type="entry name" value="Lipoprotein_DolP"/>
</dbReference>
<dbReference type="InterPro" id="IPR007055">
    <property type="entry name" value="BON_dom"/>
</dbReference>
<reference evidence="3 4" key="1">
    <citation type="journal article" date="2018" name="Syst. Appl. Microbiol.">
        <title>Pseudomonas silesiensis sp. nov. strain A3T isolated from a biological pesticide sewage treatment plant and analysis of the complete genome sequence.</title>
        <authorList>
            <person name="Kaminski M.A."/>
            <person name="Furmanczyk E.M."/>
            <person name="Sobczak A."/>
            <person name="Dziembowski A."/>
            <person name="Lipinski L."/>
        </authorList>
    </citation>
    <scope>NUCLEOTIDE SEQUENCE [LARGE SCALE GENOMIC DNA]</scope>
    <source>
        <strain evidence="3 4">A3</strain>
    </source>
</reference>
<feature type="domain" description="BON" evidence="2">
    <location>
        <begin position="18"/>
        <end position="87"/>
    </location>
</feature>
<protein>
    <submittedName>
        <fullName evidence="3">Phospholipid-binding protein</fullName>
    </submittedName>
</protein>
<dbReference type="PANTHER" id="PTHR34606:SF15">
    <property type="entry name" value="BON DOMAIN-CONTAINING PROTEIN"/>
    <property type="match status" value="1"/>
</dbReference>
<dbReference type="STRING" id="1853130.PMA3_12895"/>